<dbReference type="Proteomes" id="UP000503820">
    <property type="component" value="Unassembled WGS sequence"/>
</dbReference>
<dbReference type="RefSeq" id="WP_174409134.1">
    <property type="nucleotide sequence ID" value="NZ_BLVP01000006.1"/>
</dbReference>
<evidence type="ECO:0008006" key="4">
    <source>
        <dbReference type="Google" id="ProtNLM"/>
    </source>
</evidence>
<keyword evidence="1" id="KW-1133">Transmembrane helix</keyword>
<reference evidence="2 3" key="1">
    <citation type="submission" date="2020-05" db="EMBL/GenBank/DDBJ databases">
        <title>Draft genome sequence of Desulfovibrio psychrotolerans JS1T.</title>
        <authorList>
            <person name="Ueno A."/>
            <person name="Tamazawa S."/>
            <person name="Tamamura S."/>
            <person name="Murakami T."/>
            <person name="Kiyama T."/>
            <person name="Inomata H."/>
            <person name="Amano Y."/>
            <person name="Miyakawa K."/>
            <person name="Tamaki H."/>
            <person name="Naganuma T."/>
            <person name="Kaneko K."/>
        </authorList>
    </citation>
    <scope>NUCLEOTIDE SEQUENCE [LARGE SCALE GENOMIC DNA]</scope>
    <source>
        <strain evidence="2 3">JS1</strain>
    </source>
</reference>
<organism evidence="2 3">
    <name type="scientific">Desulfovibrio psychrotolerans</name>
    <dbReference type="NCBI Taxonomy" id="415242"/>
    <lineage>
        <taxon>Bacteria</taxon>
        <taxon>Pseudomonadati</taxon>
        <taxon>Thermodesulfobacteriota</taxon>
        <taxon>Desulfovibrionia</taxon>
        <taxon>Desulfovibrionales</taxon>
        <taxon>Desulfovibrionaceae</taxon>
        <taxon>Desulfovibrio</taxon>
    </lineage>
</organism>
<name>A0A7J0BS20_9BACT</name>
<feature type="transmembrane region" description="Helical" evidence="1">
    <location>
        <begin position="89"/>
        <end position="109"/>
    </location>
</feature>
<dbReference type="EMBL" id="BLVP01000006">
    <property type="protein sequence ID" value="GFM36458.1"/>
    <property type="molecule type" value="Genomic_DNA"/>
</dbReference>
<evidence type="ECO:0000256" key="1">
    <source>
        <dbReference type="SAM" id="Phobius"/>
    </source>
</evidence>
<dbReference type="AlphaFoldDB" id="A0A7J0BS20"/>
<proteinExistence type="predicted"/>
<feature type="transmembrane region" description="Helical" evidence="1">
    <location>
        <begin position="27"/>
        <end position="48"/>
    </location>
</feature>
<sequence length="145" mass="15791">MTNDTANCDLSSKATPEQMLYAKILEIGAYSGLLLMIISYILYVLGVFTPHVPIETVVANWHHGVHEYLAATGSPQGWSWFVLMGKGDYMNFFGLALLALLTIVCYLVLLPGYLRCKDRAYTFFVVAEVLVLSLAASGLVGGGAH</sequence>
<protein>
    <recommendedName>
        <fullName evidence="4">DUF1634 domain-containing protein</fullName>
    </recommendedName>
</protein>
<evidence type="ECO:0000313" key="2">
    <source>
        <dbReference type="EMBL" id="GFM36458.1"/>
    </source>
</evidence>
<gene>
    <name evidence="2" type="ORF">DSM19430T_11420</name>
</gene>
<accession>A0A7J0BS20</accession>
<keyword evidence="1" id="KW-0472">Membrane</keyword>
<feature type="transmembrane region" description="Helical" evidence="1">
    <location>
        <begin position="121"/>
        <end position="144"/>
    </location>
</feature>
<evidence type="ECO:0000313" key="3">
    <source>
        <dbReference type="Proteomes" id="UP000503820"/>
    </source>
</evidence>
<comment type="caution">
    <text evidence="2">The sequence shown here is derived from an EMBL/GenBank/DDBJ whole genome shotgun (WGS) entry which is preliminary data.</text>
</comment>
<keyword evidence="3" id="KW-1185">Reference proteome</keyword>
<keyword evidence="1" id="KW-0812">Transmembrane</keyword>